<gene>
    <name evidence="2" type="ORF">LCGC14_0737620</name>
</gene>
<sequence>MKSELKNIKFEKLSELKKIRYNLGCIMFNQFLSFLIILVGTVFAASLVFLKTAFLAGVLMMIIGLFLFFSGLYVLYKKEKSLDGFLLEKSK</sequence>
<keyword evidence="1" id="KW-1133">Transmembrane helix</keyword>
<name>A0A0F9SSH8_9ZZZZ</name>
<feature type="transmembrane region" description="Helical" evidence="1">
    <location>
        <begin position="54"/>
        <end position="76"/>
    </location>
</feature>
<evidence type="ECO:0000256" key="1">
    <source>
        <dbReference type="SAM" id="Phobius"/>
    </source>
</evidence>
<protein>
    <submittedName>
        <fullName evidence="2">Uncharacterized protein</fullName>
    </submittedName>
</protein>
<reference evidence="2" key="1">
    <citation type="journal article" date="2015" name="Nature">
        <title>Complex archaea that bridge the gap between prokaryotes and eukaryotes.</title>
        <authorList>
            <person name="Spang A."/>
            <person name="Saw J.H."/>
            <person name="Jorgensen S.L."/>
            <person name="Zaremba-Niedzwiedzka K."/>
            <person name="Martijn J."/>
            <person name="Lind A.E."/>
            <person name="van Eijk R."/>
            <person name="Schleper C."/>
            <person name="Guy L."/>
            <person name="Ettema T.J."/>
        </authorList>
    </citation>
    <scope>NUCLEOTIDE SEQUENCE</scope>
</reference>
<evidence type="ECO:0000313" key="2">
    <source>
        <dbReference type="EMBL" id="KKN39991.1"/>
    </source>
</evidence>
<comment type="caution">
    <text evidence="2">The sequence shown here is derived from an EMBL/GenBank/DDBJ whole genome shotgun (WGS) entry which is preliminary data.</text>
</comment>
<keyword evidence="1" id="KW-0472">Membrane</keyword>
<keyword evidence="1" id="KW-0812">Transmembrane</keyword>
<feature type="transmembrane region" description="Helical" evidence="1">
    <location>
        <begin position="21"/>
        <end position="48"/>
    </location>
</feature>
<accession>A0A0F9SSH8</accession>
<dbReference type="EMBL" id="LAZR01001731">
    <property type="protein sequence ID" value="KKN39991.1"/>
    <property type="molecule type" value="Genomic_DNA"/>
</dbReference>
<proteinExistence type="predicted"/>
<dbReference type="AlphaFoldDB" id="A0A0F9SSH8"/>
<organism evidence="2">
    <name type="scientific">marine sediment metagenome</name>
    <dbReference type="NCBI Taxonomy" id="412755"/>
    <lineage>
        <taxon>unclassified sequences</taxon>
        <taxon>metagenomes</taxon>
        <taxon>ecological metagenomes</taxon>
    </lineage>
</organism>